<keyword evidence="3" id="KW-1185">Reference proteome</keyword>
<evidence type="ECO:0000256" key="1">
    <source>
        <dbReference type="SAM" id="SignalP"/>
    </source>
</evidence>
<evidence type="ECO:0000313" key="3">
    <source>
        <dbReference type="Proteomes" id="UP001156627"/>
    </source>
</evidence>
<evidence type="ECO:0008006" key="4">
    <source>
        <dbReference type="Google" id="ProtNLM"/>
    </source>
</evidence>
<accession>A0ABQ5XDQ4</accession>
<evidence type="ECO:0000313" key="2">
    <source>
        <dbReference type="EMBL" id="GLQ89117.1"/>
    </source>
</evidence>
<feature type="signal peptide" evidence="1">
    <location>
        <begin position="1"/>
        <end position="17"/>
    </location>
</feature>
<comment type="caution">
    <text evidence="2">The sequence shown here is derived from an EMBL/GenBank/DDBJ whole genome shotgun (WGS) entry which is preliminary data.</text>
</comment>
<proteinExistence type="predicted"/>
<dbReference type="Proteomes" id="UP001156627">
    <property type="component" value="Unassembled WGS sequence"/>
</dbReference>
<organism evidence="2 3">
    <name type="scientific">Dyella flagellata</name>
    <dbReference type="NCBI Taxonomy" id="1867833"/>
    <lineage>
        <taxon>Bacteria</taxon>
        <taxon>Pseudomonadati</taxon>
        <taxon>Pseudomonadota</taxon>
        <taxon>Gammaproteobacteria</taxon>
        <taxon>Lysobacterales</taxon>
        <taxon>Rhodanobacteraceae</taxon>
        <taxon>Dyella</taxon>
    </lineage>
</organism>
<gene>
    <name evidence="2" type="ORF">GCM10007898_26890</name>
</gene>
<keyword evidence="1" id="KW-0732">Signal</keyword>
<feature type="chain" id="PRO_5045436233" description="Adhesin" evidence="1">
    <location>
        <begin position="18"/>
        <end position="271"/>
    </location>
</feature>
<reference evidence="3" key="1">
    <citation type="journal article" date="2019" name="Int. J. Syst. Evol. Microbiol.">
        <title>The Global Catalogue of Microorganisms (GCM) 10K type strain sequencing project: providing services to taxonomists for standard genome sequencing and annotation.</title>
        <authorList>
            <consortium name="The Broad Institute Genomics Platform"/>
            <consortium name="The Broad Institute Genome Sequencing Center for Infectious Disease"/>
            <person name="Wu L."/>
            <person name="Ma J."/>
        </authorList>
    </citation>
    <scope>NUCLEOTIDE SEQUENCE [LARGE SCALE GENOMIC DNA]</scope>
    <source>
        <strain evidence="3">NBRC 111981</strain>
    </source>
</reference>
<sequence>MIALTIVGAFGASQAYAQSTSGTQVTVTKNVALNSDISLSGDPDVDGHINLSAAAVALSNGTQASSNNADVNGSNVSNSANIAGNVGSGASGNVGVNQASGDFNAQGNQAAIAASSDAGFTFDCDHCKDHSGSMADAETIATQSSMSNLTLNAGTTNKANIGGNAFSNASGNVGVNQAVGNGNEQLNQLSAATAANVAYAVATSSLDQEWSGNGVGNDFGVLGCGYPQATSNTTNLAGNAFSGASGNIGLNQAAGTGNMQSNSLAMGVSNP</sequence>
<protein>
    <recommendedName>
        <fullName evidence="4">Adhesin</fullName>
    </recommendedName>
</protein>
<dbReference type="EMBL" id="BSOA01000029">
    <property type="protein sequence ID" value="GLQ89117.1"/>
    <property type="molecule type" value="Genomic_DNA"/>
</dbReference>
<name>A0ABQ5XDQ4_9GAMM</name>